<proteinExistence type="predicted"/>
<accession>A0A0C2GZP8</accession>
<dbReference type="EMBL" id="KN727924">
    <property type="protein sequence ID" value="KIH64699.1"/>
    <property type="molecule type" value="Genomic_DNA"/>
</dbReference>
<evidence type="ECO:0000313" key="2">
    <source>
        <dbReference type="EMBL" id="KIH64699.1"/>
    </source>
</evidence>
<name>A0A0C2GZP8_9BILA</name>
<keyword evidence="1" id="KW-0812">Transmembrane</keyword>
<protein>
    <submittedName>
        <fullName evidence="2">Uncharacterized protein</fullName>
    </submittedName>
</protein>
<dbReference type="AlphaFoldDB" id="A0A0C2GZP8"/>
<keyword evidence="1" id="KW-0472">Membrane</keyword>
<dbReference type="OrthoDB" id="5867175at2759"/>
<gene>
    <name evidence="2" type="ORF">ANCDUO_04985</name>
</gene>
<evidence type="ECO:0000313" key="3">
    <source>
        <dbReference type="Proteomes" id="UP000054047"/>
    </source>
</evidence>
<dbReference type="Proteomes" id="UP000054047">
    <property type="component" value="Unassembled WGS sequence"/>
</dbReference>
<evidence type="ECO:0000256" key="1">
    <source>
        <dbReference type="SAM" id="Phobius"/>
    </source>
</evidence>
<feature type="transmembrane region" description="Helical" evidence="1">
    <location>
        <begin position="23"/>
        <end position="41"/>
    </location>
</feature>
<reference evidence="2 3" key="1">
    <citation type="submission" date="2013-12" db="EMBL/GenBank/DDBJ databases">
        <title>Draft genome of the parsitic nematode Ancylostoma duodenale.</title>
        <authorList>
            <person name="Mitreva M."/>
        </authorList>
    </citation>
    <scope>NUCLEOTIDE SEQUENCE [LARGE SCALE GENOMIC DNA]</scope>
    <source>
        <strain evidence="2 3">Zhejiang</strain>
    </source>
</reference>
<feature type="transmembrane region" description="Helical" evidence="1">
    <location>
        <begin position="53"/>
        <end position="77"/>
    </location>
</feature>
<keyword evidence="3" id="KW-1185">Reference proteome</keyword>
<sequence>MGSEGSQNEAPAQRLLGFRKRKTVAFTLFVLICPPAWFYFSLPLDSRIGRAPIIKFVCHIVSHVYFTILLTVVVLNITHKMYEVTSVIPNPVEWLLLLWLSGNLVSELSNVGGGSGLGIVKVLILVLSAAAIAVHVLAFLLPAVVMTHLDNDEKLHFARTMLYLKRSHGPVH</sequence>
<feature type="transmembrane region" description="Helical" evidence="1">
    <location>
        <begin position="122"/>
        <end position="145"/>
    </location>
</feature>
<organism evidence="2 3">
    <name type="scientific">Ancylostoma duodenale</name>
    <dbReference type="NCBI Taxonomy" id="51022"/>
    <lineage>
        <taxon>Eukaryota</taxon>
        <taxon>Metazoa</taxon>
        <taxon>Ecdysozoa</taxon>
        <taxon>Nematoda</taxon>
        <taxon>Chromadorea</taxon>
        <taxon>Rhabditida</taxon>
        <taxon>Rhabditina</taxon>
        <taxon>Rhabditomorpha</taxon>
        <taxon>Strongyloidea</taxon>
        <taxon>Ancylostomatidae</taxon>
        <taxon>Ancylostomatinae</taxon>
        <taxon>Ancylostoma</taxon>
    </lineage>
</organism>
<keyword evidence="1" id="KW-1133">Transmembrane helix</keyword>